<dbReference type="EMBL" id="FWXK01000001">
    <property type="protein sequence ID" value="SMC30835.1"/>
    <property type="molecule type" value="Genomic_DNA"/>
</dbReference>
<dbReference type="GO" id="GO:0005886">
    <property type="term" value="C:plasma membrane"/>
    <property type="evidence" value="ECO:0007669"/>
    <property type="project" value="TreeGrafter"/>
</dbReference>
<sequence>MKQINYSRLREIIAYVFFGVLTTIVNIAVFYLLNTVLGWHYLWANLWAIILSIIFAYVTNKLWVFHSSRETPLEILREFFSFVLVRALSGLMDMLLMLLLITYLGVPDFTAKIIVQVIVIIINYIASKWLVFKQNELDF</sequence>
<gene>
    <name evidence="8" type="ORF">SAMN04487984_0294</name>
</gene>
<feature type="transmembrane region" description="Helical" evidence="6">
    <location>
        <begin position="79"/>
        <end position="101"/>
    </location>
</feature>
<dbReference type="RefSeq" id="WP_084097895.1">
    <property type="nucleotide sequence ID" value="NZ_FWXK01000001.1"/>
</dbReference>
<keyword evidence="5 6" id="KW-0472">Membrane</keyword>
<evidence type="ECO:0000256" key="4">
    <source>
        <dbReference type="ARBA" id="ARBA00022989"/>
    </source>
</evidence>
<reference evidence="9" key="1">
    <citation type="submission" date="2017-04" db="EMBL/GenBank/DDBJ databases">
        <authorList>
            <person name="Varghese N."/>
            <person name="Submissions S."/>
        </authorList>
    </citation>
    <scope>NUCLEOTIDE SEQUENCE [LARGE SCALE GENOMIC DNA]</scope>
    <source>
        <strain evidence="9">DSM 21500</strain>
    </source>
</reference>
<feature type="transmembrane region" description="Helical" evidence="6">
    <location>
        <begin position="12"/>
        <end position="33"/>
    </location>
</feature>
<feature type="transmembrane region" description="Helical" evidence="6">
    <location>
        <begin position="113"/>
        <end position="132"/>
    </location>
</feature>
<dbReference type="OrthoDB" id="361483at2"/>
<dbReference type="PANTHER" id="PTHR38459">
    <property type="entry name" value="PROPHAGE BACTOPRENOL-LINKED GLUCOSE TRANSLOCASE HOMOLOG"/>
    <property type="match status" value="1"/>
</dbReference>
<keyword evidence="3 6" id="KW-0812">Transmembrane</keyword>
<evidence type="ECO:0000256" key="5">
    <source>
        <dbReference type="ARBA" id="ARBA00023136"/>
    </source>
</evidence>
<dbReference type="AlphaFoldDB" id="A0A1W1Y3U6"/>
<dbReference type="Pfam" id="PF04138">
    <property type="entry name" value="GtrA_DPMS_TM"/>
    <property type="match status" value="1"/>
</dbReference>
<dbReference type="InterPro" id="IPR051401">
    <property type="entry name" value="GtrA_CellWall_Glycosyl"/>
</dbReference>
<dbReference type="PANTHER" id="PTHR38459:SF5">
    <property type="entry name" value="CELL WALL TEICHOIC ACID GLYCOSYLATION PROTEIN GTCA"/>
    <property type="match status" value="1"/>
</dbReference>
<feature type="transmembrane region" description="Helical" evidence="6">
    <location>
        <begin position="39"/>
        <end position="58"/>
    </location>
</feature>
<comment type="subcellular location">
    <subcellularLocation>
        <location evidence="1">Membrane</location>
        <topology evidence="1">Multi-pass membrane protein</topology>
    </subcellularLocation>
</comment>
<organism evidence="8 9">
    <name type="scientific">Aerococcus suis</name>
    <dbReference type="NCBI Taxonomy" id="371602"/>
    <lineage>
        <taxon>Bacteria</taxon>
        <taxon>Bacillati</taxon>
        <taxon>Bacillota</taxon>
        <taxon>Bacilli</taxon>
        <taxon>Lactobacillales</taxon>
        <taxon>Aerococcaceae</taxon>
        <taxon>Aerococcus</taxon>
    </lineage>
</organism>
<evidence type="ECO:0000256" key="2">
    <source>
        <dbReference type="ARBA" id="ARBA00009399"/>
    </source>
</evidence>
<evidence type="ECO:0000313" key="8">
    <source>
        <dbReference type="EMBL" id="SMC30835.1"/>
    </source>
</evidence>
<dbReference type="InterPro" id="IPR007267">
    <property type="entry name" value="GtrA_DPMS_TM"/>
</dbReference>
<keyword evidence="4 6" id="KW-1133">Transmembrane helix</keyword>
<accession>A0A1W1Y3U6</accession>
<comment type="similarity">
    <text evidence="2">Belongs to the GtrA family.</text>
</comment>
<proteinExistence type="inferred from homology"/>
<evidence type="ECO:0000313" key="9">
    <source>
        <dbReference type="Proteomes" id="UP000243884"/>
    </source>
</evidence>
<evidence type="ECO:0000256" key="3">
    <source>
        <dbReference type="ARBA" id="ARBA00022692"/>
    </source>
</evidence>
<keyword evidence="9" id="KW-1185">Reference proteome</keyword>
<evidence type="ECO:0000256" key="1">
    <source>
        <dbReference type="ARBA" id="ARBA00004141"/>
    </source>
</evidence>
<dbReference type="STRING" id="371602.SAMN04487984_0294"/>
<evidence type="ECO:0000259" key="7">
    <source>
        <dbReference type="Pfam" id="PF04138"/>
    </source>
</evidence>
<dbReference type="GO" id="GO:0000271">
    <property type="term" value="P:polysaccharide biosynthetic process"/>
    <property type="evidence" value="ECO:0007669"/>
    <property type="project" value="InterPro"/>
</dbReference>
<protein>
    <submittedName>
        <fullName evidence="8">Flippase GtrA (Transmembrane translocase of bactoprenol-linked glucose)</fullName>
    </submittedName>
</protein>
<dbReference type="Proteomes" id="UP000243884">
    <property type="component" value="Unassembled WGS sequence"/>
</dbReference>
<name>A0A1W1Y3U6_9LACT</name>
<evidence type="ECO:0000256" key="6">
    <source>
        <dbReference type="SAM" id="Phobius"/>
    </source>
</evidence>
<feature type="domain" description="GtrA/DPMS transmembrane" evidence="7">
    <location>
        <begin position="15"/>
        <end position="132"/>
    </location>
</feature>